<comment type="caution">
    <text evidence="2">The sequence shown here is derived from an EMBL/GenBank/DDBJ whole genome shotgun (WGS) entry which is preliminary data.</text>
</comment>
<proteinExistence type="predicted"/>
<organism evidence="2 3">
    <name type="scientific">Podospora didyma</name>
    <dbReference type="NCBI Taxonomy" id="330526"/>
    <lineage>
        <taxon>Eukaryota</taxon>
        <taxon>Fungi</taxon>
        <taxon>Dikarya</taxon>
        <taxon>Ascomycota</taxon>
        <taxon>Pezizomycotina</taxon>
        <taxon>Sordariomycetes</taxon>
        <taxon>Sordariomycetidae</taxon>
        <taxon>Sordariales</taxon>
        <taxon>Podosporaceae</taxon>
        <taxon>Podospora</taxon>
    </lineage>
</organism>
<accession>A0AAE0K2Y8</accession>
<evidence type="ECO:0000256" key="1">
    <source>
        <dbReference type="SAM" id="SignalP"/>
    </source>
</evidence>
<gene>
    <name evidence="2" type="ORF">B0H63DRAFT_534927</name>
</gene>
<dbReference type="Proteomes" id="UP001285441">
    <property type="component" value="Unassembled WGS sequence"/>
</dbReference>
<feature type="signal peptide" evidence="1">
    <location>
        <begin position="1"/>
        <end position="19"/>
    </location>
</feature>
<feature type="chain" id="PRO_5042071937" evidence="1">
    <location>
        <begin position="20"/>
        <end position="154"/>
    </location>
</feature>
<keyword evidence="1" id="KW-0732">Signal</keyword>
<dbReference type="EMBL" id="JAULSW010000010">
    <property type="protein sequence ID" value="KAK3368617.1"/>
    <property type="molecule type" value="Genomic_DNA"/>
</dbReference>
<name>A0AAE0K2Y8_9PEZI</name>
<protein>
    <submittedName>
        <fullName evidence="2">Uncharacterized protein</fullName>
    </submittedName>
</protein>
<sequence length="154" mass="16678">MMGIANVVLFLLCTFGARAGDPLGVVPLPALSGSTSLIGLLSAAPTPSTATHPDGPDRIFADFPGIEFDVKVEKPAKVDICCKEGCKYCFDQSCPCERFDDTLRPIQQYNVCCPGRIVGRDENGTMVGAYHYTESGKVETLFFLNLKKFPHVIS</sequence>
<keyword evidence="3" id="KW-1185">Reference proteome</keyword>
<reference evidence="2" key="2">
    <citation type="submission" date="2023-06" db="EMBL/GenBank/DDBJ databases">
        <authorList>
            <consortium name="Lawrence Berkeley National Laboratory"/>
            <person name="Haridas S."/>
            <person name="Hensen N."/>
            <person name="Bonometti L."/>
            <person name="Westerberg I."/>
            <person name="Brannstrom I.O."/>
            <person name="Guillou S."/>
            <person name="Cros-Aarteil S."/>
            <person name="Calhoun S."/>
            <person name="Kuo A."/>
            <person name="Mondo S."/>
            <person name="Pangilinan J."/>
            <person name="Riley R."/>
            <person name="LaButti K."/>
            <person name="Andreopoulos B."/>
            <person name="Lipzen A."/>
            <person name="Chen C."/>
            <person name="Yanf M."/>
            <person name="Daum C."/>
            <person name="Ng V."/>
            <person name="Clum A."/>
            <person name="Steindorff A."/>
            <person name="Ohm R."/>
            <person name="Martin F."/>
            <person name="Silar P."/>
            <person name="Natvig D."/>
            <person name="Lalanne C."/>
            <person name="Gautier V."/>
            <person name="Ament-velasquez S.L."/>
            <person name="Kruys A."/>
            <person name="Hutchinson M.I."/>
            <person name="Powell A.J."/>
            <person name="Barry K."/>
            <person name="Miller A.N."/>
            <person name="Grigoriev I.V."/>
            <person name="Debuchy R."/>
            <person name="Gladieux P."/>
            <person name="Thoren M.H."/>
            <person name="Johannesson H."/>
        </authorList>
    </citation>
    <scope>NUCLEOTIDE SEQUENCE</scope>
    <source>
        <strain evidence="2">CBS 232.78</strain>
    </source>
</reference>
<reference evidence="2" key="1">
    <citation type="journal article" date="2023" name="Mol. Phylogenet. Evol.">
        <title>Genome-scale phylogeny and comparative genomics of the fungal order Sordariales.</title>
        <authorList>
            <person name="Hensen N."/>
            <person name="Bonometti L."/>
            <person name="Westerberg I."/>
            <person name="Brannstrom I.O."/>
            <person name="Guillou S."/>
            <person name="Cros-Aarteil S."/>
            <person name="Calhoun S."/>
            <person name="Haridas S."/>
            <person name="Kuo A."/>
            <person name="Mondo S."/>
            <person name="Pangilinan J."/>
            <person name="Riley R."/>
            <person name="LaButti K."/>
            <person name="Andreopoulos B."/>
            <person name="Lipzen A."/>
            <person name="Chen C."/>
            <person name="Yan M."/>
            <person name="Daum C."/>
            <person name="Ng V."/>
            <person name="Clum A."/>
            <person name="Steindorff A."/>
            <person name="Ohm R.A."/>
            <person name="Martin F."/>
            <person name="Silar P."/>
            <person name="Natvig D.O."/>
            <person name="Lalanne C."/>
            <person name="Gautier V."/>
            <person name="Ament-Velasquez S.L."/>
            <person name="Kruys A."/>
            <person name="Hutchinson M.I."/>
            <person name="Powell A.J."/>
            <person name="Barry K."/>
            <person name="Miller A.N."/>
            <person name="Grigoriev I.V."/>
            <person name="Debuchy R."/>
            <person name="Gladieux P."/>
            <person name="Hiltunen Thoren M."/>
            <person name="Johannesson H."/>
        </authorList>
    </citation>
    <scope>NUCLEOTIDE SEQUENCE</scope>
    <source>
        <strain evidence="2">CBS 232.78</strain>
    </source>
</reference>
<evidence type="ECO:0000313" key="3">
    <source>
        <dbReference type="Proteomes" id="UP001285441"/>
    </source>
</evidence>
<dbReference type="AlphaFoldDB" id="A0AAE0K2Y8"/>
<evidence type="ECO:0000313" key="2">
    <source>
        <dbReference type="EMBL" id="KAK3368617.1"/>
    </source>
</evidence>